<dbReference type="SUPFAM" id="SSF57850">
    <property type="entry name" value="RING/U-box"/>
    <property type="match status" value="1"/>
</dbReference>
<feature type="domain" description="RING-type" evidence="6">
    <location>
        <begin position="303"/>
        <end position="357"/>
    </location>
</feature>
<keyword evidence="2 4" id="KW-0863">Zinc-finger</keyword>
<keyword evidence="3" id="KW-0862">Zinc</keyword>
<feature type="compositionally biased region" description="Polar residues" evidence="5">
    <location>
        <begin position="1"/>
        <end position="20"/>
    </location>
</feature>
<dbReference type="Pfam" id="PF00097">
    <property type="entry name" value="zf-C3HC4"/>
    <property type="match status" value="1"/>
</dbReference>
<dbReference type="SMART" id="SM00184">
    <property type="entry name" value="RING"/>
    <property type="match status" value="1"/>
</dbReference>
<dbReference type="PROSITE" id="PS00518">
    <property type="entry name" value="ZF_RING_1"/>
    <property type="match status" value="1"/>
</dbReference>
<dbReference type="InterPro" id="IPR017907">
    <property type="entry name" value="Znf_RING_CS"/>
</dbReference>
<dbReference type="EMBL" id="CDMZ01003242">
    <property type="protein sequence ID" value="CEM45669.1"/>
    <property type="molecule type" value="Genomic_DNA"/>
</dbReference>
<accession>A0A0G4HNC1</accession>
<organism evidence="7">
    <name type="scientific">Chromera velia CCMP2878</name>
    <dbReference type="NCBI Taxonomy" id="1169474"/>
    <lineage>
        <taxon>Eukaryota</taxon>
        <taxon>Sar</taxon>
        <taxon>Alveolata</taxon>
        <taxon>Colpodellida</taxon>
        <taxon>Chromeraceae</taxon>
        <taxon>Chromera</taxon>
    </lineage>
</organism>
<dbReference type="InterPro" id="IPR001841">
    <property type="entry name" value="Znf_RING"/>
</dbReference>
<dbReference type="GO" id="GO:0008270">
    <property type="term" value="F:zinc ion binding"/>
    <property type="evidence" value="ECO:0007669"/>
    <property type="project" value="UniProtKB-KW"/>
</dbReference>
<dbReference type="VEuPathDB" id="CryptoDB:Cvel_29411"/>
<gene>
    <name evidence="7" type="ORF">Cvel_29411</name>
</gene>
<feature type="region of interest" description="Disordered" evidence="5">
    <location>
        <begin position="1"/>
        <end position="21"/>
    </location>
</feature>
<sequence length="579" mass="64792">MSQFCKGLGQSTQPNSSTSMKDVMVSARTTWRTENTRLKLVHQAPLEEETRRVGVSLISIQGGRVTFRGPGAEGVFSASETAVGRAADAGQMLRREALTVAVFRWWRANSAQKPGEDETDEDETLVWWDRQQQEMEPGPVDLDAELLSLVNFVGAHPTLFFRSIDGLNDFMGKVADPRTLLEYGDCLFGARFHLACACWKRAAGGQTAPLPAMFQRYATEWLLRLGHTAVGGEHQKRAFLRDFWRCALSDTCANGQRLSSRAPTTDAQPQQTEGQWAPPRDGVILFGWEVREYGPPTYNPTRCPACQQKFATELEGAIVTVLPCRHAYCINCLLIAHEKSSEGGRQDELSLACPDCRGAVSHSLARLCQCFYNGASLQAALWLFRLSAESMRQWKSVAVPDAAFRVSLFQAVRENLNPAIQNWIDLEFQRERGSNPSVTEYEQTVKQLNERREGAQKILQDIIVSDWFTSLRSGSLRLVEQSEGEESESALTLDFHGLEVREAQLRFEAFAFPALPVFHRIAFRDVTGEGLMRQGARVSLRGCADKVFRVSTGGQDRFRVETEEGDGRVVRVVWDDKKA</sequence>
<evidence type="ECO:0000259" key="6">
    <source>
        <dbReference type="PROSITE" id="PS50089"/>
    </source>
</evidence>
<evidence type="ECO:0000256" key="3">
    <source>
        <dbReference type="ARBA" id="ARBA00022833"/>
    </source>
</evidence>
<feature type="region of interest" description="Disordered" evidence="5">
    <location>
        <begin position="257"/>
        <end position="276"/>
    </location>
</feature>
<reference evidence="7" key="1">
    <citation type="submission" date="2014-11" db="EMBL/GenBank/DDBJ databases">
        <authorList>
            <person name="Otto D Thomas"/>
            <person name="Naeem Raeece"/>
        </authorList>
    </citation>
    <scope>NUCLEOTIDE SEQUENCE</scope>
</reference>
<evidence type="ECO:0000256" key="5">
    <source>
        <dbReference type="SAM" id="MobiDB-lite"/>
    </source>
</evidence>
<proteinExistence type="predicted"/>
<evidence type="ECO:0000256" key="1">
    <source>
        <dbReference type="ARBA" id="ARBA00022723"/>
    </source>
</evidence>
<name>A0A0G4HNC1_9ALVE</name>
<evidence type="ECO:0000313" key="7">
    <source>
        <dbReference type="EMBL" id="CEM45669.1"/>
    </source>
</evidence>
<evidence type="ECO:0000256" key="4">
    <source>
        <dbReference type="PROSITE-ProRule" id="PRU00175"/>
    </source>
</evidence>
<dbReference type="AlphaFoldDB" id="A0A0G4HNC1"/>
<evidence type="ECO:0000256" key="2">
    <source>
        <dbReference type="ARBA" id="ARBA00022771"/>
    </source>
</evidence>
<dbReference type="InterPro" id="IPR018957">
    <property type="entry name" value="Znf_C3HC4_RING-type"/>
</dbReference>
<keyword evidence="1" id="KW-0479">Metal-binding</keyword>
<dbReference type="InterPro" id="IPR013083">
    <property type="entry name" value="Znf_RING/FYVE/PHD"/>
</dbReference>
<protein>
    <recommendedName>
        <fullName evidence="6">RING-type domain-containing protein</fullName>
    </recommendedName>
</protein>
<dbReference type="Gene3D" id="3.30.40.10">
    <property type="entry name" value="Zinc/RING finger domain, C3HC4 (zinc finger)"/>
    <property type="match status" value="1"/>
</dbReference>
<dbReference type="PROSITE" id="PS50089">
    <property type="entry name" value="ZF_RING_2"/>
    <property type="match status" value="1"/>
</dbReference>
<feature type="compositionally biased region" description="Polar residues" evidence="5">
    <location>
        <begin position="257"/>
        <end position="274"/>
    </location>
</feature>